<dbReference type="Pfam" id="PF14528">
    <property type="entry name" value="LAGLIDADG_3"/>
    <property type="match status" value="1"/>
</dbReference>
<gene>
    <name evidence="2" type="ORF">LCGC14_1566900</name>
</gene>
<feature type="domain" description="Homing endonuclease LAGLIDADG" evidence="1">
    <location>
        <begin position="5"/>
        <end position="81"/>
    </location>
</feature>
<sequence length="141" mass="16592">MTWQYLARFVDGEGWIGYSVGMRSPRIDVSQSEEMVLHEIVDFLSNWGISARFSQQTSKGVSSIKRKRPLYRVLIQGSRNVIPTLKGLLPYLRTRKRIVALDIVRFDKLFPPMPMRLRNMSRSARHHARMLSEWQEELRKC</sequence>
<evidence type="ECO:0000313" key="2">
    <source>
        <dbReference type="EMBL" id="KKM28223.1"/>
    </source>
</evidence>
<dbReference type="InterPro" id="IPR027434">
    <property type="entry name" value="Homing_endonucl"/>
</dbReference>
<dbReference type="SUPFAM" id="SSF55608">
    <property type="entry name" value="Homing endonucleases"/>
    <property type="match status" value="1"/>
</dbReference>
<proteinExistence type="predicted"/>
<comment type="caution">
    <text evidence="2">The sequence shown here is derived from an EMBL/GenBank/DDBJ whole genome shotgun (WGS) entry which is preliminary data.</text>
</comment>
<reference evidence="2" key="1">
    <citation type="journal article" date="2015" name="Nature">
        <title>Complex archaea that bridge the gap between prokaryotes and eukaryotes.</title>
        <authorList>
            <person name="Spang A."/>
            <person name="Saw J.H."/>
            <person name="Jorgensen S.L."/>
            <person name="Zaremba-Niedzwiedzka K."/>
            <person name="Martijn J."/>
            <person name="Lind A.E."/>
            <person name="van Eijk R."/>
            <person name="Schleper C."/>
            <person name="Guy L."/>
            <person name="Ettema T.J."/>
        </authorList>
    </citation>
    <scope>NUCLEOTIDE SEQUENCE</scope>
</reference>
<protein>
    <recommendedName>
        <fullName evidence="1">Homing endonuclease LAGLIDADG domain-containing protein</fullName>
    </recommendedName>
</protein>
<organism evidence="2">
    <name type="scientific">marine sediment metagenome</name>
    <dbReference type="NCBI Taxonomy" id="412755"/>
    <lineage>
        <taxon>unclassified sequences</taxon>
        <taxon>metagenomes</taxon>
        <taxon>ecological metagenomes</taxon>
    </lineage>
</organism>
<dbReference type="GO" id="GO:0004519">
    <property type="term" value="F:endonuclease activity"/>
    <property type="evidence" value="ECO:0007669"/>
    <property type="project" value="InterPro"/>
</dbReference>
<accession>A0A0F9L1V7</accession>
<dbReference type="Gene3D" id="3.10.28.10">
    <property type="entry name" value="Homing endonucleases"/>
    <property type="match status" value="1"/>
</dbReference>
<name>A0A0F9L1V7_9ZZZZ</name>
<dbReference type="EMBL" id="LAZR01012168">
    <property type="protein sequence ID" value="KKM28223.1"/>
    <property type="molecule type" value="Genomic_DNA"/>
</dbReference>
<evidence type="ECO:0000259" key="1">
    <source>
        <dbReference type="Pfam" id="PF14528"/>
    </source>
</evidence>
<dbReference type="AlphaFoldDB" id="A0A0F9L1V7"/>
<dbReference type="InterPro" id="IPR004860">
    <property type="entry name" value="LAGLIDADG_dom"/>
</dbReference>